<proteinExistence type="predicted"/>
<dbReference type="EMBL" id="FP565814">
    <property type="protein sequence ID" value="CBH24541.1"/>
    <property type="molecule type" value="Genomic_DNA"/>
</dbReference>
<dbReference type="KEGG" id="srm:SRM_01620"/>
<reference evidence="2 3" key="1">
    <citation type="journal article" date="2010" name="ISME J.">
        <title>Fine-scale evolution: genomic, phenotypic and ecological differentiation in two coexisting Salinibacter ruber strains.</title>
        <authorList>
            <person name="Pena A."/>
            <person name="Teeling H."/>
            <person name="Huerta-Cepas J."/>
            <person name="Santos F."/>
            <person name="Yarza P."/>
            <person name="Brito-Echeverria J."/>
            <person name="Lucio M."/>
            <person name="Schmitt-Kopplin P."/>
            <person name="Meseguer I."/>
            <person name="Schenowitz C."/>
            <person name="Dossat C."/>
            <person name="Barbe V."/>
            <person name="Dopazo J."/>
            <person name="Rossello-Mora R."/>
            <person name="Schuler M."/>
            <person name="Glockner F.O."/>
            <person name="Amann R."/>
            <person name="Gabaldon T."/>
            <person name="Anton J."/>
        </authorList>
    </citation>
    <scope>NUCLEOTIDE SEQUENCE [LARGE SCALE GENOMIC DNA]</scope>
    <source>
        <strain evidence="2 3">M8</strain>
    </source>
</reference>
<name>D5H936_SALRM</name>
<evidence type="ECO:0000256" key="1">
    <source>
        <dbReference type="SAM" id="SignalP"/>
    </source>
</evidence>
<feature type="chain" id="PRO_5003072612" evidence="1">
    <location>
        <begin position="31"/>
        <end position="220"/>
    </location>
</feature>
<sequence length="220" mass="24093">MRPPSSSATCSVAMVVFFVLAMLSTPFAEATQTAYAQQDADRLRALFDRASSRADSLLVRYRLYPLTEDASVLDGLPSSLSDGTAREYALLSGLWAYRAGEASIFSAVTYGRRSTNLLEEAKAQAPNAPFVLLVEGQSLLFRPSIAGKDPDGAARRFGRLAEVVAAEQGSAITETEAHMWRWLALREADRPDDAQPLHDRLTGQDLPPLYRQFLESPPDV</sequence>
<keyword evidence="1" id="KW-0732">Signal</keyword>
<protein>
    <submittedName>
        <fullName evidence="2">Uncharacterized protein</fullName>
    </submittedName>
</protein>
<dbReference type="HOGENOM" id="CLU_1255222_0_0_10"/>
<evidence type="ECO:0000313" key="3">
    <source>
        <dbReference type="Proteomes" id="UP000000933"/>
    </source>
</evidence>
<accession>D5H936</accession>
<feature type="signal peptide" evidence="1">
    <location>
        <begin position="1"/>
        <end position="30"/>
    </location>
</feature>
<organism evidence="2 3">
    <name type="scientific">Salinibacter ruber (strain M8)</name>
    <dbReference type="NCBI Taxonomy" id="761659"/>
    <lineage>
        <taxon>Bacteria</taxon>
        <taxon>Pseudomonadati</taxon>
        <taxon>Rhodothermota</taxon>
        <taxon>Rhodothermia</taxon>
        <taxon>Rhodothermales</taxon>
        <taxon>Salinibacteraceae</taxon>
        <taxon>Salinibacter</taxon>
    </lineage>
</organism>
<dbReference type="AlphaFoldDB" id="D5H936"/>
<dbReference type="PATRIC" id="fig|761659.10.peg.1772"/>
<dbReference type="Proteomes" id="UP000000933">
    <property type="component" value="Chromosome"/>
</dbReference>
<gene>
    <name evidence="2" type="ordered locus">SRM_01620</name>
</gene>
<evidence type="ECO:0000313" key="2">
    <source>
        <dbReference type="EMBL" id="CBH24541.1"/>
    </source>
</evidence>
<reference evidence="3" key="2">
    <citation type="submission" date="2010-04" db="EMBL/GenBank/DDBJ databases">
        <title>Genome sequence of Salinibacter ruber M8.</title>
        <authorList>
            <consortium name="Genoscope"/>
        </authorList>
    </citation>
    <scope>NUCLEOTIDE SEQUENCE [LARGE SCALE GENOMIC DNA]</scope>
    <source>
        <strain evidence="3">M8</strain>
    </source>
</reference>